<feature type="domain" description="RNase H type-1" evidence="1">
    <location>
        <begin position="272"/>
        <end position="393"/>
    </location>
</feature>
<reference evidence="3" key="1">
    <citation type="submission" date="2020-09" db="EMBL/GenBank/DDBJ databases">
        <title>Genome-Enabled Discovery of Anthraquinone Biosynthesis in Senna tora.</title>
        <authorList>
            <person name="Kang S.-H."/>
            <person name="Pandey R.P."/>
            <person name="Lee C.-M."/>
            <person name="Sim J.-S."/>
            <person name="Jeong J.-T."/>
            <person name="Choi B.-S."/>
            <person name="Jung M."/>
            <person name="Ginzburg D."/>
            <person name="Zhao K."/>
            <person name="Won S.Y."/>
            <person name="Oh T.-J."/>
            <person name="Yu Y."/>
            <person name="Kim N.-H."/>
            <person name="Lee O.R."/>
            <person name="Lee T.-H."/>
            <person name="Bashyal P."/>
            <person name="Kim T.-S."/>
            <person name="Lee W.-H."/>
            <person name="Kawkins C."/>
            <person name="Kim C.-K."/>
            <person name="Kim J.S."/>
            <person name="Ahn B.O."/>
            <person name="Rhee S.Y."/>
            <person name="Sohng J.K."/>
        </authorList>
    </citation>
    <scope>NUCLEOTIDE SEQUENCE</scope>
    <source>
        <tissue evidence="3">Leaf</tissue>
    </source>
</reference>
<organism evidence="3 4">
    <name type="scientific">Senna tora</name>
    <dbReference type="NCBI Taxonomy" id="362788"/>
    <lineage>
        <taxon>Eukaryota</taxon>
        <taxon>Viridiplantae</taxon>
        <taxon>Streptophyta</taxon>
        <taxon>Embryophyta</taxon>
        <taxon>Tracheophyta</taxon>
        <taxon>Spermatophyta</taxon>
        <taxon>Magnoliopsida</taxon>
        <taxon>eudicotyledons</taxon>
        <taxon>Gunneridae</taxon>
        <taxon>Pentapetalae</taxon>
        <taxon>rosids</taxon>
        <taxon>fabids</taxon>
        <taxon>Fabales</taxon>
        <taxon>Fabaceae</taxon>
        <taxon>Caesalpinioideae</taxon>
        <taxon>Cassia clade</taxon>
        <taxon>Senna</taxon>
    </lineage>
</organism>
<dbReference type="InterPro" id="IPR044730">
    <property type="entry name" value="RNase_H-like_dom_plant"/>
</dbReference>
<dbReference type="InterPro" id="IPR012337">
    <property type="entry name" value="RNaseH-like_sf"/>
</dbReference>
<sequence length="418" mass="47642">MVGRDLLKERMRKSIGNGVEKVCDLMNAEGEGWNEEILNALFDAATCQYIRCIPPNREQEGDKWIWENDMSGIYTVKSGYRSAMLESWSQFDFGLDIDAEATSRFWKRLWKLPILSRYKLFLWRVCWGIIPTIETLENRGMSINEPCIMCKGAPEDVFHALVDCPELQYMWVVANYDYSSRLYHASVLERLVVEAGSWKDEQLCMLAIALYWAWNRRNKKKFENEVIRVEGLWAKVERSMEEIQSAVLNDDLNRTMPSLTWEKPEYPCVKLNVDAAASKEGGGTLGGVIRDAEGCCLGAFMGSVPCPNDPVILEAMAVRKGLEVALKAGCTHVLVEGDALLVYEMLKTPCKQASALNSLCRDILLFSSKFQFCNFQWIPRICNLAADFLSRKAKVDNRDLVWTDSVPLFLSEVLFNDQ</sequence>
<dbReference type="Gene3D" id="3.30.420.10">
    <property type="entry name" value="Ribonuclease H-like superfamily/Ribonuclease H"/>
    <property type="match status" value="1"/>
</dbReference>
<name>A0A834X384_9FABA</name>
<dbReference type="PANTHER" id="PTHR47074:SF73">
    <property type="entry name" value="OS04G0448401 PROTEIN"/>
    <property type="match status" value="1"/>
</dbReference>
<dbReference type="GO" id="GO:0003676">
    <property type="term" value="F:nucleic acid binding"/>
    <property type="evidence" value="ECO:0007669"/>
    <property type="project" value="InterPro"/>
</dbReference>
<evidence type="ECO:0000259" key="1">
    <source>
        <dbReference type="Pfam" id="PF13456"/>
    </source>
</evidence>
<evidence type="ECO:0000313" key="4">
    <source>
        <dbReference type="Proteomes" id="UP000634136"/>
    </source>
</evidence>
<dbReference type="GO" id="GO:0004523">
    <property type="term" value="F:RNA-DNA hybrid ribonuclease activity"/>
    <property type="evidence" value="ECO:0007669"/>
    <property type="project" value="InterPro"/>
</dbReference>
<evidence type="ECO:0000313" key="3">
    <source>
        <dbReference type="EMBL" id="KAF7836787.1"/>
    </source>
</evidence>
<feature type="domain" description="Reverse transcriptase zinc-binding" evidence="2">
    <location>
        <begin position="100"/>
        <end position="171"/>
    </location>
</feature>
<dbReference type="Pfam" id="PF13966">
    <property type="entry name" value="zf-RVT"/>
    <property type="match status" value="1"/>
</dbReference>
<dbReference type="InterPro" id="IPR002156">
    <property type="entry name" value="RNaseH_domain"/>
</dbReference>
<dbReference type="InterPro" id="IPR052929">
    <property type="entry name" value="RNase_H-like_EbsB-rel"/>
</dbReference>
<dbReference type="InterPro" id="IPR026960">
    <property type="entry name" value="RVT-Znf"/>
</dbReference>
<comment type="caution">
    <text evidence="3">The sequence shown here is derived from an EMBL/GenBank/DDBJ whole genome shotgun (WGS) entry which is preliminary data.</text>
</comment>
<keyword evidence="4" id="KW-1185">Reference proteome</keyword>
<proteinExistence type="predicted"/>
<dbReference type="CDD" id="cd06222">
    <property type="entry name" value="RNase_H_like"/>
    <property type="match status" value="1"/>
</dbReference>
<dbReference type="OrthoDB" id="1476293at2759"/>
<evidence type="ECO:0000259" key="2">
    <source>
        <dbReference type="Pfam" id="PF13966"/>
    </source>
</evidence>
<dbReference type="Pfam" id="PF13456">
    <property type="entry name" value="RVT_3"/>
    <property type="match status" value="1"/>
</dbReference>
<accession>A0A834X384</accession>
<dbReference type="PANTHER" id="PTHR47074">
    <property type="entry name" value="BNAC02G40300D PROTEIN"/>
    <property type="match status" value="1"/>
</dbReference>
<dbReference type="SUPFAM" id="SSF53098">
    <property type="entry name" value="Ribonuclease H-like"/>
    <property type="match status" value="1"/>
</dbReference>
<dbReference type="InterPro" id="IPR036397">
    <property type="entry name" value="RNaseH_sf"/>
</dbReference>
<dbReference type="AlphaFoldDB" id="A0A834X384"/>
<dbReference type="Proteomes" id="UP000634136">
    <property type="component" value="Unassembled WGS sequence"/>
</dbReference>
<protein>
    <submittedName>
        <fullName evidence="3">Uncharacterized protein</fullName>
    </submittedName>
</protein>
<dbReference type="EMBL" id="JAAIUW010000004">
    <property type="protein sequence ID" value="KAF7836787.1"/>
    <property type="molecule type" value="Genomic_DNA"/>
</dbReference>
<gene>
    <name evidence="3" type="ORF">G2W53_011646</name>
</gene>